<dbReference type="InterPro" id="IPR036095">
    <property type="entry name" value="PTS_EIIB-like_sf"/>
</dbReference>
<evidence type="ECO:0000256" key="12">
    <source>
        <dbReference type="ARBA" id="ARBA00066939"/>
    </source>
</evidence>
<protein>
    <recommendedName>
        <fullName evidence="13">PTS system galactitol-specific EIIB component</fullName>
        <ecNumber evidence="12">2.7.1.200</ecNumber>
    </recommendedName>
    <alternativeName>
        <fullName evidence="15">EIIB-Gat</fullName>
    </alternativeName>
    <alternativeName>
        <fullName evidence="14">Galactitol-specific phosphotransferase enzyme IIB component</fullName>
    </alternativeName>
</protein>
<name>A0A377D7W6_ECOLX</name>
<dbReference type="GO" id="GO:0005737">
    <property type="term" value="C:cytoplasm"/>
    <property type="evidence" value="ECO:0007669"/>
    <property type="project" value="UniProtKB-SubCell"/>
</dbReference>
<keyword evidence="7" id="KW-0598">Phosphotransferase system</keyword>
<evidence type="ECO:0000259" key="16">
    <source>
        <dbReference type="Pfam" id="PF02302"/>
    </source>
</evidence>
<dbReference type="FunFam" id="3.40.50.2300:FF:000166">
    <property type="entry name" value="Galactitol-specific phosphotransferase enzyme IIB component"/>
    <property type="match status" value="1"/>
</dbReference>
<comment type="subcellular location">
    <subcellularLocation>
        <location evidence="1">Cytoplasm</location>
    </subcellularLocation>
</comment>
<dbReference type="CDD" id="cd05566">
    <property type="entry name" value="PTS_IIB_galactitol"/>
    <property type="match status" value="1"/>
</dbReference>
<comment type="function">
    <text evidence="10">The phosphoenolpyruvate-dependent sugar phosphotransferase system (PTS), a major carbohydrate active transport system, catalyzes the phosphorylation of incoming sugar substrates concomitant with their translocation across the cell membrane. The enzyme II complex composed of GatA, GatB and GatC is involved in galactitol transport.</text>
</comment>
<reference evidence="17 18" key="1">
    <citation type="submission" date="2018-06" db="EMBL/GenBank/DDBJ databases">
        <authorList>
            <consortium name="Pathogen Informatics"/>
            <person name="Doyle S."/>
        </authorList>
    </citation>
    <scope>NUCLEOTIDE SEQUENCE [LARGE SCALE GENOMIC DNA]</scope>
    <source>
        <strain evidence="17 18">NCTC7922</strain>
    </source>
</reference>
<evidence type="ECO:0000256" key="1">
    <source>
        <dbReference type="ARBA" id="ARBA00004496"/>
    </source>
</evidence>
<evidence type="ECO:0000256" key="13">
    <source>
        <dbReference type="ARBA" id="ARBA00068980"/>
    </source>
</evidence>
<evidence type="ECO:0000256" key="3">
    <source>
        <dbReference type="ARBA" id="ARBA00022490"/>
    </source>
</evidence>
<keyword evidence="5" id="KW-0762">Sugar transport</keyword>
<dbReference type="AlphaFoldDB" id="A0A377D7W6"/>
<evidence type="ECO:0000256" key="15">
    <source>
        <dbReference type="ARBA" id="ARBA00079671"/>
    </source>
</evidence>
<dbReference type="EMBL" id="UGFC01000006">
    <property type="protein sequence ID" value="STM16460.1"/>
    <property type="molecule type" value="Genomic_DNA"/>
</dbReference>
<feature type="domain" description="Phosphotransferase system EIIB component type 2/3" evidence="16">
    <location>
        <begin position="4"/>
        <end position="84"/>
    </location>
</feature>
<sequence length="111" mass="12067">MKRKIIVACGGAVATSTMAAEEIKELCQSHNIPVELIQCRVNEIETYMDGVHLICTTAKVDRSFGDIPLVHGMPFVSGVGIEALQNKILTILQGDLCFQKSCVIFSTSALR</sequence>
<dbReference type="Gene3D" id="3.40.50.2300">
    <property type="match status" value="1"/>
</dbReference>
<evidence type="ECO:0000313" key="17">
    <source>
        <dbReference type="EMBL" id="STM16460.1"/>
    </source>
</evidence>
<keyword evidence="3" id="KW-0963">Cytoplasm</keyword>
<comment type="catalytic activity">
    <reaction evidence="9">
        <text>galactitol(out) + N(pros)-phospho-L-histidyl-[protein] = galactitol 1-phosphate(in) + L-histidyl-[protein]</text>
        <dbReference type="Rhea" id="RHEA:49248"/>
        <dbReference type="Rhea" id="RHEA-COMP:9745"/>
        <dbReference type="Rhea" id="RHEA-COMP:9746"/>
        <dbReference type="ChEBI" id="CHEBI:16813"/>
        <dbReference type="ChEBI" id="CHEBI:29979"/>
        <dbReference type="ChEBI" id="CHEBI:60083"/>
        <dbReference type="ChEBI" id="CHEBI:64837"/>
        <dbReference type="EC" id="2.7.1.200"/>
    </reaction>
</comment>
<keyword evidence="2" id="KW-0813">Transport</keyword>
<keyword evidence="8" id="KW-0298">Galactitol metabolism</keyword>
<dbReference type="EC" id="2.7.1.200" evidence="12"/>
<accession>A0A377D7W6</accession>
<evidence type="ECO:0000256" key="5">
    <source>
        <dbReference type="ARBA" id="ARBA00022597"/>
    </source>
</evidence>
<evidence type="ECO:0000256" key="8">
    <source>
        <dbReference type="ARBA" id="ARBA00022877"/>
    </source>
</evidence>
<organism evidence="17 18">
    <name type="scientific">Escherichia coli</name>
    <dbReference type="NCBI Taxonomy" id="562"/>
    <lineage>
        <taxon>Bacteria</taxon>
        <taxon>Pseudomonadati</taxon>
        <taxon>Pseudomonadota</taxon>
        <taxon>Gammaproteobacteria</taxon>
        <taxon>Enterobacterales</taxon>
        <taxon>Enterobacteriaceae</taxon>
        <taxon>Escherichia</taxon>
    </lineage>
</organism>
<dbReference type="GO" id="GO:0019402">
    <property type="term" value="P:galactitol metabolic process"/>
    <property type="evidence" value="ECO:0007669"/>
    <property type="project" value="UniProtKB-KW"/>
</dbReference>
<dbReference type="NCBIfam" id="NF007643">
    <property type="entry name" value="PRK10310.1"/>
    <property type="match status" value="1"/>
</dbReference>
<evidence type="ECO:0000256" key="14">
    <source>
        <dbReference type="ARBA" id="ARBA00079272"/>
    </source>
</evidence>
<evidence type="ECO:0000256" key="6">
    <source>
        <dbReference type="ARBA" id="ARBA00022679"/>
    </source>
</evidence>
<dbReference type="GO" id="GO:0009401">
    <property type="term" value="P:phosphoenolpyruvate-dependent sugar phosphotransferase system"/>
    <property type="evidence" value="ECO:0007669"/>
    <property type="project" value="UniProtKB-KW"/>
</dbReference>
<comment type="subunit">
    <text evidence="11">Forms a complex with one each of subunit of GatA, GatB and 2 subunits of GatC.</text>
</comment>
<dbReference type="Pfam" id="PF02302">
    <property type="entry name" value="PTS_IIB"/>
    <property type="match status" value="1"/>
</dbReference>
<keyword evidence="6 17" id="KW-0808">Transferase</keyword>
<proteinExistence type="predicted"/>
<keyword evidence="4" id="KW-0597">Phosphoprotein</keyword>
<evidence type="ECO:0000256" key="4">
    <source>
        <dbReference type="ARBA" id="ARBA00022553"/>
    </source>
</evidence>
<dbReference type="InterPro" id="IPR003501">
    <property type="entry name" value="PTS_EIIB_2/3"/>
</dbReference>
<evidence type="ECO:0000256" key="7">
    <source>
        <dbReference type="ARBA" id="ARBA00022683"/>
    </source>
</evidence>
<evidence type="ECO:0000313" key="18">
    <source>
        <dbReference type="Proteomes" id="UP000254174"/>
    </source>
</evidence>
<dbReference type="GO" id="GO:0008982">
    <property type="term" value="F:protein-N(PI)-phosphohistidine-sugar phosphotransferase activity"/>
    <property type="evidence" value="ECO:0007669"/>
    <property type="project" value="InterPro"/>
</dbReference>
<gene>
    <name evidence="17" type="primary">gatB</name>
    <name evidence="17" type="ORF">NCTC7922_02866</name>
</gene>
<dbReference type="SUPFAM" id="SSF52794">
    <property type="entry name" value="PTS system IIB component-like"/>
    <property type="match status" value="1"/>
</dbReference>
<evidence type="ECO:0000256" key="10">
    <source>
        <dbReference type="ARBA" id="ARBA00059759"/>
    </source>
</evidence>
<evidence type="ECO:0000256" key="2">
    <source>
        <dbReference type="ARBA" id="ARBA00022448"/>
    </source>
</evidence>
<evidence type="ECO:0000256" key="11">
    <source>
        <dbReference type="ARBA" id="ARBA00064318"/>
    </source>
</evidence>
<dbReference type="Proteomes" id="UP000254174">
    <property type="component" value="Unassembled WGS sequence"/>
</dbReference>
<evidence type="ECO:0000256" key="9">
    <source>
        <dbReference type="ARBA" id="ARBA00051842"/>
    </source>
</evidence>